<sequence>MFVAIGTIGVSVLGWLLSMRTSREIAQYGATAATAAQLAAQAKLEAEQLRALAAWRRLGAEQVRILREGIQRIPVEQRIEVWIQFVSPEPEVHIYQQDFRDVFESVGIRALYYSGWEQALGLKVSNSQTPMGHAICTAFEQAGIQFRAIEGDIQNAPGPGSVQILVGSRPPPPGANVNV</sequence>
<reference evidence="1 2" key="1">
    <citation type="submission" date="2022-09" db="EMBL/GenBank/DDBJ databases">
        <title>Intensive care unit water sources are persistently colonized with multi-drug resistant bacteria and are the site of extensive horizontal gene transfer of antibiotic resistance genes.</title>
        <authorList>
            <person name="Diorio-Toth L."/>
        </authorList>
    </citation>
    <scope>NUCLEOTIDE SEQUENCE [LARGE SCALE GENOMIC DNA]</scope>
    <source>
        <strain evidence="1 2">GD03967</strain>
    </source>
</reference>
<dbReference type="Proteomes" id="UP001158644">
    <property type="component" value="Unassembled WGS sequence"/>
</dbReference>
<organism evidence="1 2">
    <name type="scientific">Achromobacter mucicolens</name>
    <dbReference type="NCBI Taxonomy" id="1389922"/>
    <lineage>
        <taxon>Bacteria</taxon>
        <taxon>Pseudomonadati</taxon>
        <taxon>Pseudomonadota</taxon>
        <taxon>Betaproteobacteria</taxon>
        <taxon>Burkholderiales</taxon>
        <taxon>Alcaligenaceae</taxon>
        <taxon>Achromobacter</taxon>
    </lineage>
</organism>
<dbReference type="RefSeq" id="WP_279990340.1">
    <property type="nucleotide sequence ID" value="NZ_JAOBZK010000007.1"/>
</dbReference>
<evidence type="ECO:0000313" key="1">
    <source>
        <dbReference type="EMBL" id="MDH1177960.1"/>
    </source>
</evidence>
<dbReference type="AlphaFoldDB" id="A0ABD4YRQ0"/>
<accession>A0ABD4YRQ0</accession>
<dbReference type="EMBL" id="JAOBZK010000007">
    <property type="protein sequence ID" value="MDH1177960.1"/>
    <property type="molecule type" value="Genomic_DNA"/>
</dbReference>
<protein>
    <recommendedName>
        <fullName evidence="3">Type II secretion system protein M</fullName>
    </recommendedName>
</protein>
<evidence type="ECO:0008006" key="3">
    <source>
        <dbReference type="Google" id="ProtNLM"/>
    </source>
</evidence>
<name>A0ABD4YRQ0_9BURK</name>
<evidence type="ECO:0000313" key="2">
    <source>
        <dbReference type="Proteomes" id="UP001158644"/>
    </source>
</evidence>
<comment type="caution">
    <text evidence="1">The sequence shown here is derived from an EMBL/GenBank/DDBJ whole genome shotgun (WGS) entry which is preliminary data.</text>
</comment>
<proteinExistence type="predicted"/>
<gene>
    <name evidence="1" type="ORF">N5C72_07730</name>
</gene>